<dbReference type="AlphaFoldDB" id="A0A1G1W3U9"/>
<dbReference type="GO" id="GO:0000027">
    <property type="term" value="P:ribosomal large subunit assembly"/>
    <property type="evidence" value="ECO:0007669"/>
    <property type="project" value="UniProtKB-UniRule"/>
</dbReference>
<dbReference type="CDD" id="cd07026">
    <property type="entry name" value="Ribosomal_L20"/>
    <property type="match status" value="1"/>
</dbReference>
<comment type="caution">
    <text evidence="7">The sequence shown here is derived from an EMBL/GenBank/DDBJ whole genome shotgun (WGS) entry which is preliminary data.</text>
</comment>
<gene>
    <name evidence="5" type="primary">rplT</name>
    <name evidence="7" type="ORF">A2113_03210</name>
</gene>
<comment type="similarity">
    <text evidence="1 5 6">Belongs to the bacterial ribosomal protein bL20 family.</text>
</comment>
<dbReference type="PANTHER" id="PTHR10986">
    <property type="entry name" value="39S RIBOSOMAL PROTEIN L20"/>
    <property type="match status" value="1"/>
</dbReference>
<dbReference type="SUPFAM" id="SSF74731">
    <property type="entry name" value="Ribosomal protein L20"/>
    <property type="match status" value="1"/>
</dbReference>
<dbReference type="Gene3D" id="1.10.1900.20">
    <property type="entry name" value="Ribosomal protein L20"/>
    <property type="match status" value="1"/>
</dbReference>
<organism evidence="7 8">
    <name type="scientific">Candidatus Woykebacteria bacterium GWA1_44_8</name>
    <dbReference type="NCBI Taxonomy" id="1802591"/>
    <lineage>
        <taxon>Bacteria</taxon>
        <taxon>Candidatus Woykeibacteriota</taxon>
    </lineage>
</organism>
<dbReference type="PRINTS" id="PR00062">
    <property type="entry name" value="RIBOSOMALL20"/>
</dbReference>
<sequence length="115" mass="13148">MVRVKRGLIKKRKDKKILAAAKGYRGARKRLVKTAKEAVMHAGAYAFAGRRERKRQKRALWIAKINAALRAEGLSYSQFIRGLKDANIEIDRKILADLSISDNVVFRQIIEKISR</sequence>
<dbReference type="GO" id="GO:0003735">
    <property type="term" value="F:structural constituent of ribosome"/>
    <property type="evidence" value="ECO:0007669"/>
    <property type="project" value="InterPro"/>
</dbReference>
<evidence type="ECO:0000313" key="8">
    <source>
        <dbReference type="Proteomes" id="UP000176299"/>
    </source>
</evidence>
<dbReference type="EMBL" id="MHCN01000007">
    <property type="protein sequence ID" value="OGY22260.1"/>
    <property type="molecule type" value="Genomic_DNA"/>
</dbReference>
<dbReference type="Pfam" id="PF00453">
    <property type="entry name" value="Ribosomal_L20"/>
    <property type="match status" value="1"/>
</dbReference>
<dbReference type="Gene3D" id="6.10.160.10">
    <property type="match status" value="1"/>
</dbReference>
<protein>
    <recommendedName>
        <fullName evidence="4 5">Large ribosomal subunit protein bL20</fullName>
    </recommendedName>
</protein>
<proteinExistence type="inferred from homology"/>
<evidence type="ECO:0000256" key="2">
    <source>
        <dbReference type="ARBA" id="ARBA00022980"/>
    </source>
</evidence>
<evidence type="ECO:0000256" key="1">
    <source>
        <dbReference type="ARBA" id="ARBA00007698"/>
    </source>
</evidence>
<evidence type="ECO:0000256" key="3">
    <source>
        <dbReference type="ARBA" id="ARBA00023274"/>
    </source>
</evidence>
<dbReference type="GO" id="GO:0019843">
    <property type="term" value="F:rRNA binding"/>
    <property type="evidence" value="ECO:0007669"/>
    <property type="project" value="UniProtKB-UniRule"/>
</dbReference>
<comment type="function">
    <text evidence="5 6">Binds directly to 23S ribosomal RNA and is necessary for the in vitro assembly process of the 50S ribosomal subunit. It is not involved in the protein synthesizing functions of that subunit.</text>
</comment>
<evidence type="ECO:0000313" key="7">
    <source>
        <dbReference type="EMBL" id="OGY22260.1"/>
    </source>
</evidence>
<dbReference type="NCBIfam" id="TIGR01032">
    <property type="entry name" value="rplT_bact"/>
    <property type="match status" value="1"/>
</dbReference>
<keyword evidence="5 6" id="KW-0699">rRNA-binding</keyword>
<evidence type="ECO:0000256" key="6">
    <source>
        <dbReference type="RuleBase" id="RU000560"/>
    </source>
</evidence>
<dbReference type="HAMAP" id="MF_00382">
    <property type="entry name" value="Ribosomal_bL20"/>
    <property type="match status" value="1"/>
</dbReference>
<keyword evidence="3 5" id="KW-0687">Ribonucleoprotein</keyword>
<name>A0A1G1W3U9_9BACT</name>
<evidence type="ECO:0000256" key="4">
    <source>
        <dbReference type="ARBA" id="ARBA00035172"/>
    </source>
</evidence>
<dbReference type="GO" id="GO:0006412">
    <property type="term" value="P:translation"/>
    <property type="evidence" value="ECO:0007669"/>
    <property type="project" value="InterPro"/>
</dbReference>
<dbReference type="GO" id="GO:0005840">
    <property type="term" value="C:ribosome"/>
    <property type="evidence" value="ECO:0007669"/>
    <property type="project" value="UniProtKB-KW"/>
</dbReference>
<reference evidence="7 8" key="1">
    <citation type="journal article" date="2016" name="Nat. Commun.">
        <title>Thousands of microbial genomes shed light on interconnected biogeochemical processes in an aquifer system.</title>
        <authorList>
            <person name="Anantharaman K."/>
            <person name="Brown C.T."/>
            <person name="Hug L.A."/>
            <person name="Sharon I."/>
            <person name="Castelle C.J."/>
            <person name="Probst A.J."/>
            <person name="Thomas B.C."/>
            <person name="Singh A."/>
            <person name="Wilkins M.J."/>
            <person name="Karaoz U."/>
            <person name="Brodie E.L."/>
            <person name="Williams K.H."/>
            <person name="Hubbard S.S."/>
            <person name="Banfield J.F."/>
        </authorList>
    </citation>
    <scope>NUCLEOTIDE SEQUENCE [LARGE SCALE GENOMIC DNA]</scope>
</reference>
<dbReference type="Proteomes" id="UP000176299">
    <property type="component" value="Unassembled WGS sequence"/>
</dbReference>
<dbReference type="InterPro" id="IPR035566">
    <property type="entry name" value="Ribosomal_protein_bL20_C"/>
</dbReference>
<accession>A0A1G1W3U9</accession>
<dbReference type="GO" id="GO:1990904">
    <property type="term" value="C:ribonucleoprotein complex"/>
    <property type="evidence" value="ECO:0007669"/>
    <property type="project" value="UniProtKB-KW"/>
</dbReference>
<keyword evidence="2 5" id="KW-0689">Ribosomal protein</keyword>
<dbReference type="InterPro" id="IPR005813">
    <property type="entry name" value="Ribosomal_bL20"/>
</dbReference>
<dbReference type="FunFam" id="1.10.1900.20:FF:000001">
    <property type="entry name" value="50S ribosomal protein L20"/>
    <property type="match status" value="1"/>
</dbReference>
<dbReference type="STRING" id="1802591.A2113_03210"/>
<evidence type="ECO:0000256" key="5">
    <source>
        <dbReference type="HAMAP-Rule" id="MF_00382"/>
    </source>
</evidence>
<keyword evidence="5 6" id="KW-0694">RNA-binding</keyword>